<proteinExistence type="inferred from homology"/>
<evidence type="ECO:0000313" key="13">
    <source>
        <dbReference type="Proteomes" id="UP000305198"/>
    </source>
</evidence>
<evidence type="ECO:0000259" key="7">
    <source>
        <dbReference type="Pfam" id="PF03372"/>
    </source>
</evidence>
<evidence type="ECO:0000313" key="10">
    <source>
        <dbReference type="EMBL" id="TKA92977.1"/>
    </source>
</evidence>
<evidence type="ECO:0000256" key="6">
    <source>
        <dbReference type="PIRSR" id="PIRSR604808-3"/>
    </source>
</evidence>
<protein>
    <submittedName>
        <fullName evidence="10">Exodeoxyribonuclease III</fullName>
        <ecNumber evidence="10">3.1.11.2</ecNumber>
    </submittedName>
    <submittedName>
        <fullName evidence="8">Exodeoxyribonuclease-3</fullName>
    </submittedName>
</protein>
<evidence type="ECO:0000256" key="1">
    <source>
        <dbReference type="ARBA" id="ARBA00007092"/>
    </source>
</evidence>
<sequence length="259" mass="29957">MRIISLNVNGVEAAAARGLFDWLRTQDADVICLQDIRVTAPELEQDPYWLEGYWQYCFEAEVPSQGGVAIYTKTAPKAIIMGLGFELADRYGRYIQADFDKVSIGCLLLPSGRDGDASLNQKFKFMNDFTTYLTKQRRKRREFIYCGSLHTAHLKLDVKNWRDCQHQPGFMAPERAWMDEIFGTLGYVDALREVTRESDLYSWWPDSEQAQDLNLGLRMDYQILTPGLRRFVKHAAIPRKVRFSEHAPVIIDYDWVLSI</sequence>
<evidence type="ECO:0000256" key="4">
    <source>
        <dbReference type="ARBA" id="ARBA00022842"/>
    </source>
</evidence>
<dbReference type="NCBIfam" id="TIGR00195">
    <property type="entry name" value="exoDNase_III"/>
    <property type="match status" value="1"/>
</dbReference>
<evidence type="ECO:0000256" key="2">
    <source>
        <dbReference type="ARBA" id="ARBA00022723"/>
    </source>
</evidence>
<evidence type="ECO:0000256" key="3">
    <source>
        <dbReference type="ARBA" id="ARBA00022801"/>
    </source>
</evidence>
<accession>A0A031MEP9</accession>
<gene>
    <name evidence="10" type="primary">xth</name>
    <name evidence="10" type="ORF">FA869_01975</name>
    <name evidence="9" type="ORF">SAMN04487855_1824</name>
    <name evidence="8" type="ORF">SAMN05216589_1490</name>
</gene>
<dbReference type="InterPro" id="IPR036691">
    <property type="entry name" value="Endo/exonu/phosph_ase_sf"/>
</dbReference>
<keyword evidence="4 5" id="KW-0460">Magnesium</keyword>
<dbReference type="EMBL" id="FOUA01000002">
    <property type="protein sequence ID" value="SFL96537.1"/>
    <property type="molecule type" value="Genomic_DNA"/>
</dbReference>
<evidence type="ECO:0000313" key="8">
    <source>
        <dbReference type="EMBL" id="SER82995.1"/>
    </source>
</evidence>
<reference evidence="11 12" key="1">
    <citation type="submission" date="2016-10" db="EMBL/GenBank/DDBJ databases">
        <authorList>
            <person name="de Groot N.N."/>
        </authorList>
    </citation>
    <scope>NUCLEOTIDE SEQUENCE [LARGE SCALE GENOMIC DNA]</scope>
    <source>
        <strain evidence="9 11">CGMCC 1.9095</strain>
        <strain evidence="8 12">DSM 22558</strain>
    </source>
</reference>
<keyword evidence="3 10" id="KW-0378">Hydrolase</keyword>
<keyword evidence="2 5" id="KW-0479">Metal-binding</keyword>
<feature type="site" description="Important for catalytic activity" evidence="6">
    <location>
        <position position="220"/>
    </location>
</feature>
<dbReference type="GO" id="GO:0046872">
    <property type="term" value="F:metal ion binding"/>
    <property type="evidence" value="ECO:0007669"/>
    <property type="project" value="UniProtKB-KW"/>
</dbReference>
<feature type="site" description="Interaction with DNA substrate" evidence="6">
    <location>
        <position position="246"/>
    </location>
</feature>
<dbReference type="Gene3D" id="3.60.10.10">
    <property type="entry name" value="Endonuclease/exonuclease/phosphatase"/>
    <property type="match status" value="1"/>
</dbReference>
<dbReference type="GO" id="GO:0008311">
    <property type="term" value="F:double-stranded DNA 3'-5' DNA exonuclease activity"/>
    <property type="evidence" value="ECO:0007669"/>
    <property type="project" value="UniProtKB-EC"/>
</dbReference>
<dbReference type="AlphaFoldDB" id="A0A031MEP9"/>
<dbReference type="InterPro" id="IPR037493">
    <property type="entry name" value="ExoIII-like"/>
</dbReference>
<dbReference type="PANTHER" id="PTHR43250">
    <property type="entry name" value="EXODEOXYRIBONUCLEASE III"/>
    <property type="match status" value="1"/>
</dbReference>
<feature type="domain" description="Endonuclease/exonuclease/phosphatase" evidence="7">
    <location>
        <begin position="4"/>
        <end position="233"/>
    </location>
</feature>
<dbReference type="SUPFAM" id="SSF56219">
    <property type="entry name" value="DNase I-like"/>
    <property type="match status" value="1"/>
</dbReference>
<dbReference type="EMBL" id="FOGN01000002">
    <property type="protein sequence ID" value="SER82995.1"/>
    <property type="molecule type" value="Genomic_DNA"/>
</dbReference>
<comment type="cofactor">
    <cofactor evidence="5">
        <name>Mg(2+)</name>
        <dbReference type="ChEBI" id="CHEBI:18420"/>
    </cofactor>
    <cofactor evidence="5">
        <name>Mn(2+)</name>
        <dbReference type="ChEBI" id="CHEBI:29035"/>
    </cofactor>
    <text evidence="5">Probably binds two magnesium or manganese ions per subunit.</text>
</comment>
<evidence type="ECO:0000256" key="5">
    <source>
        <dbReference type="PIRSR" id="PIRSR604808-2"/>
    </source>
</evidence>
<dbReference type="CDD" id="cd10281">
    <property type="entry name" value="Nape_like_AP-endo"/>
    <property type="match status" value="1"/>
</dbReference>
<dbReference type="OrthoDB" id="9803914at2"/>
<dbReference type="PANTHER" id="PTHR43250:SF2">
    <property type="entry name" value="EXODEOXYRIBONUCLEASE III"/>
    <property type="match status" value="1"/>
</dbReference>
<feature type="binding site" evidence="5">
    <location>
        <position position="246"/>
    </location>
    <ligand>
        <name>Mg(2+)</name>
        <dbReference type="ChEBI" id="CHEBI:18420"/>
        <label>1</label>
    </ligand>
</feature>
<comment type="similarity">
    <text evidence="1">Belongs to the DNA repair enzymes AP/ExoA family.</text>
</comment>
<dbReference type="Proteomes" id="UP000186904">
    <property type="component" value="Unassembled WGS sequence"/>
</dbReference>
<evidence type="ECO:0000313" key="11">
    <source>
        <dbReference type="Proteomes" id="UP000186599"/>
    </source>
</evidence>
<dbReference type="EC" id="3.1.11.2" evidence="10"/>
<dbReference type="NCBIfam" id="TIGR00633">
    <property type="entry name" value="xth"/>
    <property type="match status" value="1"/>
</dbReference>
<reference evidence="10 13" key="2">
    <citation type="submission" date="2019-04" db="EMBL/GenBank/DDBJ databases">
        <title>Crypto-aerobic microbial life in anoxic (sulfidic) marine sediments.</title>
        <authorList>
            <person name="Bhattacharya S."/>
            <person name="Roy C."/>
            <person name="Mondal N."/>
            <person name="Sarkar J."/>
            <person name="Mandal S."/>
            <person name="Rameez M.J."/>
            <person name="Ghosh W."/>
        </authorList>
    </citation>
    <scope>NUCLEOTIDE SEQUENCE [LARGE SCALE GENOMIC DNA]</scope>
    <source>
        <strain evidence="10 13">SBBB</strain>
    </source>
</reference>
<dbReference type="InterPro" id="IPR005135">
    <property type="entry name" value="Endo/exonuclease/phosphatase"/>
</dbReference>
<evidence type="ECO:0000313" key="12">
    <source>
        <dbReference type="Proteomes" id="UP000186904"/>
    </source>
</evidence>
<organism evidence="10 13">
    <name type="scientific">Halopseudomonas bauzanensis</name>
    <dbReference type="NCBI Taxonomy" id="653930"/>
    <lineage>
        <taxon>Bacteria</taxon>
        <taxon>Pseudomonadati</taxon>
        <taxon>Pseudomonadota</taxon>
        <taxon>Gammaproteobacteria</taxon>
        <taxon>Pseudomonadales</taxon>
        <taxon>Pseudomonadaceae</taxon>
        <taxon>Halopseudomonas</taxon>
    </lineage>
</organism>
<feature type="binding site" evidence="5">
    <location>
        <position position="7"/>
    </location>
    <ligand>
        <name>Mg(2+)</name>
        <dbReference type="ChEBI" id="CHEBI:18420"/>
        <label>1</label>
    </ligand>
</feature>
<dbReference type="Pfam" id="PF03372">
    <property type="entry name" value="Exo_endo_phos"/>
    <property type="match status" value="1"/>
</dbReference>
<keyword evidence="11" id="KW-1185">Reference proteome</keyword>
<dbReference type="Proteomes" id="UP000186599">
    <property type="component" value="Unassembled WGS sequence"/>
</dbReference>
<name>A0A031MEP9_9GAMM</name>
<dbReference type="PROSITE" id="PS51435">
    <property type="entry name" value="AP_NUCLEASE_F1_4"/>
    <property type="match status" value="1"/>
</dbReference>
<keyword evidence="5" id="KW-0464">Manganese</keyword>
<dbReference type="RefSeq" id="WP_036991862.1">
    <property type="nucleotide sequence ID" value="NZ_FOGN01000002.1"/>
</dbReference>
<dbReference type="GO" id="GO:0006281">
    <property type="term" value="P:DNA repair"/>
    <property type="evidence" value="ECO:0007669"/>
    <property type="project" value="InterPro"/>
</dbReference>
<dbReference type="STRING" id="653930.SAMN05216589_1490"/>
<dbReference type="InterPro" id="IPR004808">
    <property type="entry name" value="AP_endonuc_1"/>
</dbReference>
<dbReference type="Proteomes" id="UP000305198">
    <property type="component" value="Unassembled WGS sequence"/>
</dbReference>
<dbReference type="EMBL" id="SWAV01000001">
    <property type="protein sequence ID" value="TKA92977.1"/>
    <property type="molecule type" value="Genomic_DNA"/>
</dbReference>
<evidence type="ECO:0000313" key="9">
    <source>
        <dbReference type="EMBL" id="SFL96537.1"/>
    </source>
</evidence>